<dbReference type="Pfam" id="PF07660">
    <property type="entry name" value="STN"/>
    <property type="match status" value="1"/>
</dbReference>
<evidence type="ECO:0000256" key="1">
    <source>
        <dbReference type="ARBA" id="ARBA00022448"/>
    </source>
</evidence>
<dbReference type="Pfam" id="PF07655">
    <property type="entry name" value="Secretin_N_2"/>
    <property type="match status" value="1"/>
</dbReference>
<dbReference type="InterPro" id="IPR050810">
    <property type="entry name" value="Bact_Secretion_Sys_Channel"/>
</dbReference>
<evidence type="ECO:0000313" key="6">
    <source>
        <dbReference type="Proteomes" id="UP001446205"/>
    </source>
</evidence>
<evidence type="ECO:0000256" key="2">
    <source>
        <dbReference type="ARBA" id="ARBA00023136"/>
    </source>
</evidence>
<reference evidence="5 6" key="1">
    <citation type="submission" date="2024-04" db="EMBL/GenBank/DDBJ databases">
        <authorList>
            <person name="Abashina T."/>
            <person name="Shaikin A."/>
        </authorList>
    </citation>
    <scope>NUCLEOTIDE SEQUENCE [LARGE SCALE GENOMIC DNA]</scope>
    <source>
        <strain evidence="5 6">AAFK</strain>
    </source>
</reference>
<dbReference type="RefSeq" id="WP_341370107.1">
    <property type="nucleotide sequence ID" value="NZ_JBBPCO010000003.1"/>
</dbReference>
<dbReference type="SMART" id="SM00965">
    <property type="entry name" value="STN"/>
    <property type="match status" value="1"/>
</dbReference>
<evidence type="ECO:0000256" key="3">
    <source>
        <dbReference type="ARBA" id="ARBA00023237"/>
    </source>
</evidence>
<dbReference type="PRINTS" id="PR00811">
    <property type="entry name" value="BCTERIALGSPD"/>
</dbReference>
<dbReference type="InterPro" id="IPR004846">
    <property type="entry name" value="T2SS/T3SS_dom"/>
</dbReference>
<protein>
    <submittedName>
        <fullName evidence="5">Secretin N-terminal domain-containing protein</fullName>
    </submittedName>
</protein>
<dbReference type="PANTHER" id="PTHR30332">
    <property type="entry name" value="PROBABLE GENERAL SECRETION PATHWAY PROTEIN D"/>
    <property type="match status" value="1"/>
</dbReference>
<keyword evidence="2" id="KW-0472">Membrane</keyword>
<keyword evidence="1" id="KW-0813">Transport</keyword>
<dbReference type="EMBL" id="JBBPCO010000003">
    <property type="protein sequence ID" value="MEK8089041.1"/>
    <property type="molecule type" value="Genomic_DNA"/>
</dbReference>
<name>A0ABU9D7S8_9PROT</name>
<keyword evidence="6" id="KW-1185">Reference proteome</keyword>
<evidence type="ECO:0000313" key="5">
    <source>
        <dbReference type="EMBL" id="MEK8089041.1"/>
    </source>
</evidence>
<dbReference type="PROSITE" id="PS51257">
    <property type="entry name" value="PROKAR_LIPOPROTEIN"/>
    <property type="match status" value="1"/>
</dbReference>
<evidence type="ECO:0000259" key="4">
    <source>
        <dbReference type="SMART" id="SM00965"/>
    </source>
</evidence>
<feature type="domain" description="Secretin/TonB short N-terminal" evidence="4">
    <location>
        <begin position="98"/>
        <end position="146"/>
    </location>
</feature>
<keyword evidence="3" id="KW-0998">Cell outer membrane</keyword>
<dbReference type="PANTHER" id="PTHR30332:SF17">
    <property type="entry name" value="TYPE IV PILIATION SYSTEM PROTEIN DR_0774-RELATED"/>
    <property type="match status" value="1"/>
</dbReference>
<comment type="caution">
    <text evidence="5">The sequence shown here is derived from an EMBL/GenBank/DDBJ whole genome shotgun (WGS) entry which is preliminary data.</text>
</comment>
<gene>
    <name evidence="5" type="ORF">WOB96_04620</name>
</gene>
<proteinExistence type="predicted"/>
<dbReference type="Proteomes" id="UP001446205">
    <property type="component" value="Unassembled WGS sequence"/>
</dbReference>
<dbReference type="Pfam" id="PF00263">
    <property type="entry name" value="Secretin"/>
    <property type="match status" value="1"/>
</dbReference>
<dbReference type="InterPro" id="IPR011662">
    <property type="entry name" value="Secretin/TonB_short_N"/>
</dbReference>
<sequence length="585" mass="62184">MKKSLLPLGAMALALLSGCQHMPQDRQEAMMKQTLAPAPAVPASSPLPAEVDRALLPPVGSLAPTPAPRKAAFPRFNLVMQDAPADQIFMGLAYGTDYSMVVSPEVKGRLTLNLHRVTLPEALESIRSAYGYEYELQGKRIIIKPAQLETRIYQINYLDIQRRGISDLSVNSNDVGSASSTYGNTGTQPSMALAPGSNGLDGRALQASRINTRSETDFWKGLQGSLDAVIGDKDGRKVILSPQSGMVVVRAMPSELRDVSRLLQAIRGSVERQVILEAKILEVQLNKGFQAGINWNALGHIGNTDITANQVGGPGLFANADGTAPTVGNSGNIGGTLPALDTVQAFGGVFNMVVRNGANFAAMIEALSRQGQVHVLSSPRIATINNQKAVIKVGTDNIFVTDINTNSSVGGTLGSTVNTQPTPKLTPLFSGIALDVTPSIDKDGFITLHVHPAITNINTVTQNFTINGANYTLPLASSDVREVDSIVRARNGQVVVIGGLMKESQSEDLAATPLLGDIPFLGAAFRHTRQASLKSELVILLRPVVVDDASAWEQDIAATRTRFEDADPGFHLGGFPKTFGVGGER</sequence>
<dbReference type="InterPro" id="IPR001775">
    <property type="entry name" value="GspD/PilQ"/>
</dbReference>
<dbReference type="Gene3D" id="3.30.1370.130">
    <property type="match status" value="1"/>
</dbReference>
<organism evidence="5 6">
    <name type="scientific">Thermithiobacillus plumbiphilus</name>
    <dbReference type="NCBI Taxonomy" id="1729899"/>
    <lineage>
        <taxon>Bacteria</taxon>
        <taxon>Pseudomonadati</taxon>
        <taxon>Pseudomonadota</taxon>
        <taxon>Acidithiobacillia</taxon>
        <taxon>Acidithiobacillales</taxon>
        <taxon>Thermithiobacillaceae</taxon>
        <taxon>Thermithiobacillus</taxon>
    </lineage>
</organism>
<dbReference type="InterPro" id="IPR011514">
    <property type="entry name" value="Secretin_N_2"/>
</dbReference>
<accession>A0ABU9D7S8</accession>